<sequence>MGPTKERLEIMEGSEAWVVPNAKKFRYCGINPELEYKLDLMFMDIVATGVHAWTPNERIDHEIVHGDSKQLDTTTDSFEDPSQSFDSISKCSHQITQLNYCITINNIEAPLRSVAIKILEQTTEAFEDMPLYLFSTSFLRNQLSEKFLWQFVQIEEFIIFVTVTKIMIQQHSFIGSL</sequence>
<keyword evidence="2" id="KW-1185">Reference proteome</keyword>
<dbReference type="Proteomes" id="UP001552299">
    <property type="component" value="Unassembled WGS sequence"/>
</dbReference>
<name>A0ABD0WC00_DENTH</name>
<evidence type="ECO:0000313" key="2">
    <source>
        <dbReference type="Proteomes" id="UP001552299"/>
    </source>
</evidence>
<gene>
    <name evidence="1" type="ORF">M5K25_000572</name>
</gene>
<dbReference type="AlphaFoldDB" id="A0ABD0WC00"/>
<accession>A0ABD0WC00</accession>
<evidence type="ECO:0000313" key="1">
    <source>
        <dbReference type="EMBL" id="KAL0928663.1"/>
    </source>
</evidence>
<dbReference type="EMBL" id="JANQDX010000001">
    <property type="protein sequence ID" value="KAL0928663.1"/>
    <property type="molecule type" value="Genomic_DNA"/>
</dbReference>
<protein>
    <submittedName>
        <fullName evidence="1">Uncharacterized protein</fullName>
    </submittedName>
</protein>
<comment type="caution">
    <text evidence="1">The sequence shown here is derived from an EMBL/GenBank/DDBJ whole genome shotgun (WGS) entry which is preliminary data.</text>
</comment>
<proteinExistence type="predicted"/>
<organism evidence="1 2">
    <name type="scientific">Dendrobium thyrsiflorum</name>
    <name type="common">Pinecone-like raceme dendrobium</name>
    <name type="synonym">Orchid</name>
    <dbReference type="NCBI Taxonomy" id="117978"/>
    <lineage>
        <taxon>Eukaryota</taxon>
        <taxon>Viridiplantae</taxon>
        <taxon>Streptophyta</taxon>
        <taxon>Embryophyta</taxon>
        <taxon>Tracheophyta</taxon>
        <taxon>Spermatophyta</taxon>
        <taxon>Magnoliopsida</taxon>
        <taxon>Liliopsida</taxon>
        <taxon>Asparagales</taxon>
        <taxon>Orchidaceae</taxon>
        <taxon>Epidendroideae</taxon>
        <taxon>Malaxideae</taxon>
        <taxon>Dendrobiinae</taxon>
        <taxon>Dendrobium</taxon>
    </lineage>
</organism>
<reference evidence="1 2" key="1">
    <citation type="journal article" date="2024" name="Plant Biotechnol. J.">
        <title>Dendrobium thyrsiflorum genome and its molecular insights into genes involved in important horticultural traits.</title>
        <authorList>
            <person name="Chen B."/>
            <person name="Wang J.Y."/>
            <person name="Zheng P.J."/>
            <person name="Li K.L."/>
            <person name="Liang Y.M."/>
            <person name="Chen X.F."/>
            <person name="Zhang C."/>
            <person name="Zhao X."/>
            <person name="He X."/>
            <person name="Zhang G.Q."/>
            <person name="Liu Z.J."/>
            <person name="Xu Q."/>
        </authorList>
    </citation>
    <scope>NUCLEOTIDE SEQUENCE [LARGE SCALE GENOMIC DNA]</scope>
    <source>
        <strain evidence="1">GZMU011</strain>
    </source>
</reference>